<gene>
    <name evidence="3" type="ORF">TVAG_303880</name>
</gene>
<dbReference type="GO" id="GO:0000981">
    <property type="term" value="F:DNA-binding transcription factor activity, RNA polymerase II-specific"/>
    <property type="evidence" value="ECO:0000318"/>
    <property type="project" value="GO_Central"/>
</dbReference>
<dbReference type="VEuPathDB" id="TrichDB:TVAG_303880"/>
<dbReference type="InParanoid" id="A2DR69"/>
<evidence type="ECO:0000313" key="3">
    <source>
        <dbReference type="EMBL" id="EAY17168.1"/>
    </source>
</evidence>
<dbReference type="PANTHER" id="PTHR45614">
    <property type="entry name" value="MYB PROTEIN-RELATED"/>
    <property type="match status" value="1"/>
</dbReference>
<dbReference type="InterPro" id="IPR009057">
    <property type="entry name" value="Homeodomain-like_sf"/>
</dbReference>
<protein>
    <submittedName>
        <fullName evidence="3">Myb-like DNA-binding domain containing protein</fullName>
    </submittedName>
</protein>
<dbReference type="Gene3D" id="1.10.10.60">
    <property type="entry name" value="Homeodomain-like"/>
    <property type="match status" value="2"/>
</dbReference>
<dbReference type="SUPFAM" id="SSF46689">
    <property type="entry name" value="Homeodomain-like"/>
    <property type="match status" value="1"/>
</dbReference>
<dbReference type="PROSITE" id="PS51294">
    <property type="entry name" value="HTH_MYB"/>
    <property type="match status" value="1"/>
</dbReference>
<reference evidence="3" key="2">
    <citation type="journal article" date="2007" name="Science">
        <title>Draft genome sequence of the sexually transmitted pathogen Trichomonas vaginalis.</title>
        <authorList>
            <person name="Carlton J.M."/>
            <person name="Hirt R.P."/>
            <person name="Silva J.C."/>
            <person name="Delcher A.L."/>
            <person name="Schatz M."/>
            <person name="Zhao Q."/>
            <person name="Wortman J.R."/>
            <person name="Bidwell S.L."/>
            <person name="Alsmark U.C.M."/>
            <person name="Besteiro S."/>
            <person name="Sicheritz-Ponten T."/>
            <person name="Noel C.J."/>
            <person name="Dacks J.B."/>
            <person name="Foster P.G."/>
            <person name="Simillion C."/>
            <person name="Van de Peer Y."/>
            <person name="Miranda-Saavedra D."/>
            <person name="Barton G.J."/>
            <person name="Westrop G.D."/>
            <person name="Mueller S."/>
            <person name="Dessi D."/>
            <person name="Fiori P.L."/>
            <person name="Ren Q."/>
            <person name="Paulsen I."/>
            <person name="Zhang H."/>
            <person name="Bastida-Corcuera F.D."/>
            <person name="Simoes-Barbosa A."/>
            <person name="Brown M.T."/>
            <person name="Hayes R.D."/>
            <person name="Mukherjee M."/>
            <person name="Okumura C.Y."/>
            <person name="Schneider R."/>
            <person name="Smith A.J."/>
            <person name="Vanacova S."/>
            <person name="Villalvazo M."/>
            <person name="Haas B.J."/>
            <person name="Pertea M."/>
            <person name="Feldblyum T.V."/>
            <person name="Utterback T.R."/>
            <person name="Shu C.L."/>
            <person name="Osoegawa K."/>
            <person name="de Jong P.J."/>
            <person name="Hrdy I."/>
            <person name="Horvathova L."/>
            <person name="Zubacova Z."/>
            <person name="Dolezal P."/>
            <person name="Malik S.B."/>
            <person name="Logsdon J.M. Jr."/>
            <person name="Henze K."/>
            <person name="Gupta A."/>
            <person name="Wang C.C."/>
            <person name="Dunne R.L."/>
            <person name="Upcroft J.A."/>
            <person name="Upcroft P."/>
            <person name="White O."/>
            <person name="Salzberg S.L."/>
            <person name="Tang P."/>
            <person name="Chiu C.-H."/>
            <person name="Lee Y.-S."/>
            <person name="Embley T.M."/>
            <person name="Coombs G.H."/>
            <person name="Mottram J.C."/>
            <person name="Tachezy J."/>
            <person name="Fraser-Liggett C.M."/>
            <person name="Johnson P.J."/>
        </authorList>
    </citation>
    <scope>NUCLEOTIDE SEQUENCE [LARGE SCALE GENOMIC DNA]</scope>
    <source>
        <strain evidence="3">G3</strain>
    </source>
</reference>
<dbReference type="PROSITE" id="PS50090">
    <property type="entry name" value="MYB_LIKE"/>
    <property type="match status" value="2"/>
</dbReference>
<proteinExistence type="predicted"/>
<dbReference type="GO" id="GO:0006355">
    <property type="term" value="P:regulation of DNA-templated transcription"/>
    <property type="evidence" value="ECO:0000318"/>
    <property type="project" value="GO_Central"/>
</dbReference>
<evidence type="ECO:0000313" key="4">
    <source>
        <dbReference type="Proteomes" id="UP000001542"/>
    </source>
</evidence>
<name>A2DR69_TRIV3</name>
<dbReference type="GO" id="GO:0000978">
    <property type="term" value="F:RNA polymerase II cis-regulatory region sequence-specific DNA binding"/>
    <property type="evidence" value="ECO:0000318"/>
    <property type="project" value="GO_Central"/>
</dbReference>
<dbReference type="SMART" id="SM00717">
    <property type="entry name" value="SANT"/>
    <property type="match status" value="2"/>
</dbReference>
<dbReference type="OrthoDB" id="2143914at2759"/>
<dbReference type="Pfam" id="PF13921">
    <property type="entry name" value="Myb_DNA-bind_6"/>
    <property type="match status" value="1"/>
</dbReference>
<keyword evidence="4" id="KW-1185">Reference proteome</keyword>
<evidence type="ECO:0000259" key="2">
    <source>
        <dbReference type="PROSITE" id="PS51294"/>
    </source>
</evidence>
<dbReference type="eggNOG" id="KOG0048">
    <property type="taxonomic scope" value="Eukaryota"/>
</dbReference>
<keyword evidence="3" id="KW-0238">DNA-binding</keyword>
<evidence type="ECO:0000259" key="1">
    <source>
        <dbReference type="PROSITE" id="PS50090"/>
    </source>
</evidence>
<feature type="domain" description="Myb-like" evidence="1">
    <location>
        <begin position="5"/>
        <end position="55"/>
    </location>
</feature>
<dbReference type="GO" id="GO:0005634">
    <property type="term" value="C:nucleus"/>
    <property type="evidence" value="ECO:0000318"/>
    <property type="project" value="GO_Central"/>
</dbReference>
<dbReference type="SMR" id="A2DR69"/>
<sequence length="158" mass="18747">MFASSESLSKNKFSYADDRRLKKWVKILENNWKEIAEKMHNKNARQCKDRWEKYLSPNVKSEPFSIDEDIAILNNYQVIGPKWIEMSKLIPGRSDVSLKSRYKLLQRHGKTLEMLLKVKSNMIKIENEEKLETQDALLQLDELFNTSDPLLEDFEFDF</sequence>
<dbReference type="CDD" id="cd00167">
    <property type="entry name" value="SANT"/>
    <property type="match status" value="1"/>
</dbReference>
<feature type="domain" description="Myb-like" evidence="1">
    <location>
        <begin position="56"/>
        <end position="106"/>
    </location>
</feature>
<accession>A2DR69</accession>
<dbReference type="KEGG" id="tva:4775184"/>
<dbReference type="Proteomes" id="UP000001542">
    <property type="component" value="Unassembled WGS sequence"/>
</dbReference>
<dbReference type="AlphaFoldDB" id="A2DR69"/>
<reference evidence="3" key="1">
    <citation type="submission" date="2006-10" db="EMBL/GenBank/DDBJ databases">
        <authorList>
            <person name="Amadeo P."/>
            <person name="Zhao Q."/>
            <person name="Wortman J."/>
            <person name="Fraser-Liggett C."/>
            <person name="Carlton J."/>
        </authorList>
    </citation>
    <scope>NUCLEOTIDE SEQUENCE</scope>
    <source>
        <strain evidence="3">G3</strain>
    </source>
</reference>
<dbReference type="PANTHER" id="PTHR45614:SF253">
    <property type="entry name" value="CHROMOSOME UNDETERMINED SCAFFOLD_38, WHOLE GENOME SHOTGUN SEQUENCE"/>
    <property type="match status" value="1"/>
</dbReference>
<organism evidence="3 4">
    <name type="scientific">Trichomonas vaginalis (strain ATCC PRA-98 / G3)</name>
    <dbReference type="NCBI Taxonomy" id="412133"/>
    <lineage>
        <taxon>Eukaryota</taxon>
        <taxon>Metamonada</taxon>
        <taxon>Parabasalia</taxon>
        <taxon>Trichomonadida</taxon>
        <taxon>Trichomonadidae</taxon>
        <taxon>Trichomonas</taxon>
    </lineage>
</organism>
<dbReference type="InterPro" id="IPR017930">
    <property type="entry name" value="Myb_dom"/>
</dbReference>
<dbReference type="STRING" id="5722.A2DR69"/>
<dbReference type="VEuPathDB" id="TrichDB:TVAGG3_0695660"/>
<dbReference type="EMBL" id="DS113234">
    <property type="protein sequence ID" value="EAY17168.1"/>
    <property type="molecule type" value="Genomic_DNA"/>
</dbReference>
<feature type="domain" description="HTH myb-type" evidence="2">
    <location>
        <begin position="5"/>
        <end position="59"/>
    </location>
</feature>
<dbReference type="RefSeq" id="XP_001329391.1">
    <property type="nucleotide sequence ID" value="XM_001329356.1"/>
</dbReference>
<dbReference type="InterPro" id="IPR050560">
    <property type="entry name" value="MYB_TF"/>
</dbReference>
<dbReference type="InterPro" id="IPR001005">
    <property type="entry name" value="SANT/Myb"/>
</dbReference>